<accession>A0A2C6KP49</accession>
<name>A0A2C6KP49_9APIC</name>
<feature type="non-terminal residue" evidence="1">
    <location>
        <position position="1"/>
    </location>
</feature>
<protein>
    <submittedName>
        <fullName evidence="1">Uncharacterized protein</fullName>
    </submittedName>
</protein>
<reference evidence="1 2" key="1">
    <citation type="journal article" date="2017" name="Int. J. Parasitol.">
        <title>The genome of the protozoan parasite Cystoisospora suis and a reverse vaccinology approach to identify vaccine candidates.</title>
        <authorList>
            <person name="Palmieri N."/>
            <person name="Shrestha A."/>
            <person name="Ruttkowski B."/>
            <person name="Beck T."/>
            <person name="Vogl C."/>
            <person name="Tomley F."/>
            <person name="Blake D.P."/>
            <person name="Joachim A."/>
        </authorList>
    </citation>
    <scope>NUCLEOTIDE SEQUENCE [LARGE SCALE GENOMIC DNA]</scope>
    <source>
        <strain evidence="1 2">Wien I</strain>
    </source>
</reference>
<dbReference type="AlphaFoldDB" id="A0A2C6KP49"/>
<comment type="caution">
    <text evidence="1">The sequence shown here is derived from an EMBL/GenBank/DDBJ whole genome shotgun (WGS) entry which is preliminary data.</text>
</comment>
<dbReference type="VEuPathDB" id="ToxoDB:CSUI_007785"/>
<sequence length="27" mass="3500">RYSLVFHALLRRNHHRRSALRKELRQW</sequence>
<evidence type="ECO:0000313" key="2">
    <source>
        <dbReference type="Proteomes" id="UP000221165"/>
    </source>
</evidence>
<gene>
    <name evidence="1" type="ORF">CSUI_007785</name>
</gene>
<evidence type="ECO:0000313" key="1">
    <source>
        <dbReference type="EMBL" id="PHJ18388.1"/>
    </source>
</evidence>
<keyword evidence="2" id="KW-1185">Reference proteome</keyword>
<dbReference type="Proteomes" id="UP000221165">
    <property type="component" value="Unassembled WGS sequence"/>
</dbReference>
<proteinExistence type="predicted"/>
<dbReference type="EMBL" id="MIGC01004183">
    <property type="protein sequence ID" value="PHJ18388.1"/>
    <property type="molecule type" value="Genomic_DNA"/>
</dbReference>
<organism evidence="1 2">
    <name type="scientific">Cystoisospora suis</name>
    <dbReference type="NCBI Taxonomy" id="483139"/>
    <lineage>
        <taxon>Eukaryota</taxon>
        <taxon>Sar</taxon>
        <taxon>Alveolata</taxon>
        <taxon>Apicomplexa</taxon>
        <taxon>Conoidasida</taxon>
        <taxon>Coccidia</taxon>
        <taxon>Eucoccidiorida</taxon>
        <taxon>Eimeriorina</taxon>
        <taxon>Sarcocystidae</taxon>
        <taxon>Cystoisospora</taxon>
    </lineage>
</organism>